<evidence type="ECO:0000256" key="1">
    <source>
        <dbReference type="SAM" id="MobiDB-lite"/>
    </source>
</evidence>
<reference evidence="2 3" key="1">
    <citation type="submission" date="2024-12" db="EMBL/GenBank/DDBJ databases">
        <title>The unique morphological basis and parallel evolutionary history of personate flowers in Penstemon.</title>
        <authorList>
            <person name="Depatie T.H."/>
            <person name="Wessinger C.A."/>
        </authorList>
    </citation>
    <scope>NUCLEOTIDE SEQUENCE [LARGE SCALE GENOMIC DNA]</scope>
    <source>
        <strain evidence="2">WTNN_2</strain>
        <tissue evidence="2">Leaf</tissue>
    </source>
</reference>
<dbReference type="Proteomes" id="UP001634393">
    <property type="component" value="Unassembled WGS sequence"/>
</dbReference>
<accession>A0ABD3SXE9</accession>
<dbReference type="AlphaFoldDB" id="A0ABD3SXE9"/>
<proteinExistence type="predicted"/>
<comment type="caution">
    <text evidence="2">The sequence shown here is derived from an EMBL/GenBank/DDBJ whole genome shotgun (WGS) entry which is preliminary data.</text>
</comment>
<name>A0ABD3SXE9_9LAMI</name>
<dbReference type="EMBL" id="JBJXBP010000005">
    <property type="protein sequence ID" value="KAL3829096.1"/>
    <property type="molecule type" value="Genomic_DNA"/>
</dbReference>
<feature type="region of interest" description="Disordered" evidence="1">
    <location>
        <begin position="1"/>
        <end position="21"/>
    </location>
</feature>
<keyword evidence="3" id="KW-1185">Reference proteome</keyword>
<organism evidence="2 3">
    <name type="scientific">Penstemon smallii</name>
    <dbReference type="NCBI Taxonomy" id="265156"/>
    <lineage>
        <taxon>Eukaryota</taxon>
        <taxon>Viridiplantae</taxon>
        <taxon>Streptophyta</taxon>
        <taxon>Embryophyta</taxon>
        <taxon>Tracheophyta</taxon>
        <taxon>Spermatophyta</taxon>
        <taxon>Magnoliopsida</taxon>
        <taxon>eudicotyledons</taxon>
        <taxon>Gunneridae</taxon>
        <taxon>Pentapetalae</taxon>
        <taxon>asterids</taxon>
        <taxon>lamiids</taxon>
        <taxon>Lamiales</taxon>
        <taxon>Plantaginaceae</taxon>
        <taxon>Cheloneae</taxon>
        <taxon>Penstemon</taxon>
    </lineage>
</organism>
<feature type="compositionally biased region" description="Basic and acidic residues" evidence="1">
    <location>
        <begin position="1"/>
        <end position="12"/>
    </location>
</feature>
<protein>
    <submittedName>
        <fullName evidence="2">Uncharacterized protein</fullName>
    </submittedName>
</protein>
<gene>
    <name evidence="2" type="ORF">ACJIZ3_017898</name>
</gene>
<evidence type="ECO:0000313" key="3">
    <source>
        <dbReference type="Proteomes" id="UP001634393"/>
    </source>
</evidence>
<evidence type="ECO:0000313" key="2">
    <source>
        <dbReference type="EMBL" id="KAL3829096.1"/>
    </source>
</evidence>
<sequence length="78" mass="9011">MVQGHHQPEKMIHSSQQEQELKPQWDLKLQKLDRMLHWNSEAELLSGVGFFFDPCITLSQIVVKLDDIGAALVTLRRT</sequence>